<evidence type="ECO:0000256" key="2">
    <source>
        <dbReference type="SAM" id="Phobius"/>
    </source>
</evidence>
<sequence>MTARFPPHQTLLGLKNLSWEKKKLSFCTCVIPCGAQKPAHGGKMALNETNAFLEILKSFNVGDMILAFCLSILVGLLLGALIYVLLTWASRRRATARITRRSKKKSGSSRRDPMGSQFGLYRSTFLSVYRQPSLEPVGPLGSKPGAETSTFRPLPKKSRPSLDMGDDTRVTMSEDTVAMDSSDSASLVPSKRNSFWLGGNGLKGFLPSHTPPPAYDSVIHAFEETCT</sequence>
<keyword evidence="2" id="KW-0812">Transmembrane</keyword>
<proteinExistence type="predicted"/>
<feature type="compositionally biased region" description="Basic residues" evidence="1">
    <location>
        <begin position="97"/>
        <end position="108"/>
    </location>
</feature>
<evidence type="ECO:0000313" key="4">
    <source>
        <dbReference type="Proteomes" id="UP000242638"/>
    </source>
</evidence>
<reference evidence="3" key="2">
    <citation type="submission" date="2025-08" db="UniProtKB">
        <authorList>
            <consortium name="Ensembl"/>
        </authorList>
    </citation>
    <scope>IDENTIFICATION</scope>
    <source>
        <strain evidence="3">Guanapo</strain>
    </source>
</reference>
<keyword evidence="4" id="KW-1185">Reference proteome</keyword>
<feature type="region of interest" description="Disordered" evidence="1">
    <location>
        <begin position="97"/>
        <end position="117"/>
    </location>
</feature>
<reference evidence="4" key="1">
    <citation type="submission" date="2013-11" db="EMBL/GenBank/DDBJ databases">
        <title>The genomic landscape of the Guanapo guppy.</title>
        <authorList>
            <person name="Kuenstner A."/>
            <person name="Dreyer C."/>
        </authorList>
    </citation>
    <scope>NUCLEOTIDE SEQUENCE</scope>
    <source>
        <strain evidence="4">Guanapo</strain>
    </source>
</reference>
<dbReference type="OMA" id="SKRNSFW"/>
<dbReference type="Ensembl" id="ENSPRET00000023092.1">
    <property type="protein sequence ID" value="ENSPREP00000022855.1"/>
    <property type="gene ID" value="ENSPREG00000015419.1"/>
</dbReference>
<name>A0A3P9PM77_POERE</name>
<feature type="transmembrane region" description="Helical" evidence="2">
    <location>
        <begin position="65"/>
        <end position="88"/>
    </location>
</feature>
<dbReference type="AlphaFoldDB" id="A0A3P9PM77"/>
<dbReference type="PANTHER" id="PTHR14869">
    <property type="entry name" value="MYC TARGET PROTEIN 1"/>
    <property type="match status" value="1"/>
</dbReference>
<dbReference type="InterPro" id="IPR029180">
    <property type="entry name" value="Myc_target_1"/>
</dbReference>
<organism evidence="3 4">
    <name type="scientific">Poecilia reticulata</name>
    <name type="common">Guppy</name>
    <name type="synonym">Acanthophacelus reticulatus</name>
    <dbReference type="NCBI Taxonomy" id="8081"/>
    <lineage>
        <taxon>Eukaryota</taxon>
        <taxon>Metazoa</taxon>
        <taxon>Chordata</taxon>
        <taxon>Craniata</taxon>
        <taxon>Vertebrata</taxon>
        <taxon>Euteleostomi</taxon>
        <taxon>Actinopterygii</taxon>
        <taxon>Neopterygii</taxon>
        <taxon>Teleostei</taxon>
        <taxon>Neoteleostei</taxon>
        <taxon>Acanthomorphata</taxon>
        <taxon>Ovalentaria</taxon>
        <taxon>Atherinomorphae</taxon>
        <taxon>Cyprinodontiformes</taxon>
        <taxon>Poeciliidae</taxon>
        <taxon>Poeciliinae</taxon>
        <taxon>Poecilia</taxon>
    </lineage>
</organism>
<evidence type="ECO:0000313" key="3">
    <source>
        <dbReference type="Ensembl" id="ENSPREP00000022855.1"/>
    </source>
</evidence>
<dbReference type="Proteomes" id="UP000242638">
    <property type="component" value="Unassembled WGS sequence"/>
</dbReference>
<reference evidence="3" key="3">
    <citation type="submission" date="2025-09" db="UniProtKB">
        <authorList>
            <consortium name="Ensembl"/>
        </authorList>
    </citation>
    <scope>IDENTIFICATION</scope>
    <source>
        <strain evidence="3">Guanapo</strain>
    </source>
</reference>
<feature type="region of interest" description="Disordered" evidence="1">
    <location>
        <begin position="136"/>
        <end position="167"/>
    </location>
</feature>
<dbReference type="GO" id="GO:0005654">
    <property type="term" value="C:nucleoplasm"/>
    <property type="evidence" value="ECO:0007669"/>
    <property type="project" value="TreeGrafter"/>
</dbReference>
<dbReference type="Bgee" id="ENSPREG00000015419">
    <property type="expression patterns" value="Expressed in caudal fin"/>
</dbReference>
<evidence type="ECO:0000256" key="1">
    <source>
        <dbReference type="SAM" id="MobiDB-lite"/>
    </source>
</evidence>
<dbReference type="GeneTree" id="ENSGT00390000011642"/>
<dbReference type="Pfam" id="PF15179">
    <property type="entry name" value="Myc_target_1"/>
    <property type="match status" value="1"/>
</dbReference>
<protein>
    <submittedName>
        <fullName evidence="3">Myc target 1b</fullName>
    </submittedName>
</protein>
<dbReference type="STRING" id="8081.ENSPREP00000022855"/>
<keyword evidence="2" id="KW-0472">Membrane</keyword>
<keyword evidence="2" id="KW-1133">Transmembrane helix</keyword>
<accession>A0A3P9PM77</accession>
<dbReference type="PANTHER" id="PTHR14869:SF0">
    <property type="entry name" value="MYC TARGET PROTEIN 1"/>
    <property type="match status" value="1"/>
</dbReference>